<name>A0A8C1K079_CYPCA</name>
<evidence type="ECO:0000259" key="1">
    <source>
        <dbReference type="PROSITE" id="PS50853"/>
    </source>
</evidence>
<dbReference type="CDD" id="cd00063">
    <property type="entry name" value="FN3"/>
    <property type="match status" value="1"/>
</dbReference>
<accession>A0A8C1K079</accession>
<dbReference type="Proteomes" id="UP000694427">
    <property type="component" value="Unplaced"/>
</dbReference>
<dbReference type="InterPro" id="IPR036116">
    <property type="entry name" value="FN3_sf"/>
</dbReference>
<dbReference type="PANTHER" id="PTHR47135:SF3">
    <property type="entry name" value="FIBRONECTIN TYPE-III DOMAIN-CONTAINING PROTEIN"/>
    <property type="match status" value="1"/>
</dbReference>
<keyword evidence="3" id="KW-1185">Reference proteome</keyword>
<reference evidence="2" key="1">
    <citation type="submission" date="2025-08" db="UniProtKB">
        <authorList>
            <consortium name="Ensembl"/>
        </authorList>
    </citation>
    <scope>IDENTIFICATION</scope>
</reference>
<dbReference type="InterPro" id="IPR003961">
    <property type="entry name" value="FN3_dom"/>
</dbReference>
<dbReference type="AlphaFoldDB" id="A0A8C1K079"/>
<dbReference type="Pfam" id="PF00041">
    <property type="entry name" value="fn3"/>
    <property type="match status" value="2"/>
</dbReference>
<dbReference type="SUPFAM" id="SSF49265">
    <property type="entry name" value="Fibronectin type III"/>
    <property type="match status" value="4"/>
</dbReference>
<feature type="domain" description="Fibronectin type-III" evidence="1">
    <location>
        <begin position="345"/>
        <end position="431"/>
    </location>
</feature>
<dbReference type="Gene3D" id="2.60.40.10">
    <property type="entry name" value="Immunoglobulins"/>
    <property type="match status" value="6"/>
</dbReference>
<dbReference type="Ensembl" id="ENSCCRT00010043431.1">
    <property type="protein sequence ID" value="ENSCCRP00010039535.1"/>
    <property type="gene ID" value="ENSCCRG00010016891.1"/>
</dbReference>
<protein>
    <recommendedName>
        <fullName evidence="1">Fibronectin type-III domain-containing protein</fullName>
    </recommendedName>
</protein>
<reference evidence="2" key="2">
    <citation type="submission" date="2025-09" db="UniProtKB">
        <authorList>
            <consortium name="Ensembl"/>
        </authorList>
    </citation>
    <scope>IDENTIFICATION</scope>
</reference>
<proteinExistence type="predicted"/>
<evidence type="ECO:0000313" key="3">
    <source>
        <dbReference type="Proteomes" id="UP000694427"/>
    </source>
</evidence>
<organism evidence="2 3">
    <name type="scientific">Cyprinus carpio</name>
    <name type="common">Common carp</name>
    <dbReference type="NCBI Taxonomy" id="7962"/>
    <lineage>
        <taxon>Eukaryota</taxon>
        <taxon>Metazoa</taxon>
        <taxon>Chordata</taxon>
        <taxon>Craniata</taxon>
        <taxon>Vertebrata</taxon>
        <taxon>Euteleostomi</taxon>
        <taxon>Actinopterygii</taxon>
        <taxon>Neopterygii</taxon>
        <taxon>Teleostei</taxon>
        <taxon>Ostariophysi</taxon>
        <taxon>Cypriniformes</taxon>
        <taxon>Cyprinidae</taxon>
        <taxon>Cyprininae</taxon>
        <taxon>Cyprinus</taxon>
    </lineage>
</organism>
<dbReference type="PANTHER" id="PTHR47135">
    <property type="entry name" value="FIBRONECTIN TYPE III DOMAIN-CONTAINING PROTEIN 7"/>
    <property type="match status" value="1"/>
</dbReference>
<dbReference type="InterPro" id="IPR013783">
    <property type="entry name" value="Ig-like_fold"/>
</dbReference>
<sequence>MAQLDCNSDMLAVQWDASANNPDSYTALAIGTDGTQLSCSTSSTSCTIQNLRCGQTYSIAVITSNINCGVIEGSDYQIETAPCQPQSPTVQLECSTNIATVIWDNNGADQFDVVTALNFTGGAMVCNSTNRSCTFAQLDCGESYLLSVVGFNGNCTSEPSESFNLNTAPCMPTFVVATTNCDSITTVSWDSARGASSYTVHAVSTSGHNSTCTNTDTTCSFPDLDCGQNYTITVTAEDDNCVSLTSAPITVTTVPCPHSDLQATLDCSTDSALISWTPGRGNLIYNASAEGFDVNHQVSCSTPGSTCNVTNLHCGSRYQVTVSGEGLTCSDTSDEWIALETAPCPPTQVSIQSSCDSDTVSVSWQTSQGSVSYMAVAESSGGHRATCNTSSLACDITHLQCGQTYQIYVSGVDGDCIGSRSEVRLLETAPCVPQNVQTILECQATVLDITWQQTGQAHHYHSTVRSSDGQVLGCDSNTTICQVPNILCGLTYSVTVVAYSQTCNSSQSSVQHVTSGTHIYIYKIKYLVFQYLVVSNISFLHSLAPCPPDVIFAVLDCDLNTVSVSWDSSVDGVLYIAQAFYSNNNNDYYMCNTTETSCDITVTCGMDYNVSVVPLRDGCTGENSPVQNVTAAPCVPLMLDVEMDCLSDSAWLTWEESAGAELYIATATDSDGFEYQCNSTEGQCTVEQLQCGRFYNFIVFASNSQCDSPMSSTLQTETGKRLRL</sequence>
<feature type="domain" description="Fibronectin type-III" evidence="1">
    <location>
        <begin position="432"/>
        <end position="520"/>
    </location>
</feature>
<dbReference type="SMART" id="SM00060">
    <property type="entry name" value="FN3"/>
    <property type="match status" value="6"/>
</dbReference>
<dbReference type="PROSITE" id="PS50853">
    <property type="entry name" value="FN3"/>
    <property type="match status" value="4"/>
</dbReference>
<feature type="domain" description="Fibronectin type-III" evidence="1">
    <location>
        <begin position="168"/>
        <end position="256"/>
    </location>
</feature>
<feature type="domain" description="Fibronectin type-III" evidence="1">
    <location>
        <begin position="257"/>
        <end position="344"/>
    </location>
</feature>
<evidence type="ECO:0000313" key="2">
    <source>
        <dbReference type="Ensembl" id="ENSCCRP00010039535.1"/>
    </source>
</evidence>